<proteinExistence type="predicted"/>
<dbReference type="EMBL" id="NOZR01000031">
    <property type="protein sequence ID" value="OYN75209.1"/>
    <property type="molecule type" value="Genomic_DNA"/>
</dbReference>
<dbReference type="RefSeq" id="WP_094484069.1">
    <property type="nucleotide sequence ID" value="NZ_JACKSC010000126.1"/>
</dbReference>
<reference evidence="3 4" key="1">
    <citation type="submission" date="2017-07" db="EMBL/GenBank/DDBJ databases">
        <title>The new phylogeny of genus Mycobacterium.</title>
        <authorList>
            <person name="Tortoli E."/>
            <person name="Trovato A."/>
            <person name="Cirillo D.M."/>
        </authorList>
    </citation>
    <scope>NUCLEOTIDE SEQUENCE [LARGE SCALE GENOMIC DNA]</scope>
    <source>
        <strain evidence="3 4">ATCC 33027</strain>
    </source>
</reference>
<gene>
    <name evidence="3" type="ORF">CG716_26250</name>
</gene>
<evidence type="ECO:0000313" key="3">
    <source>
        <dbReference type="EMBL" id="OYN75209.1"/>
    </source>
</evidence>
<evidence type="ECO:0000256" key="1">
    <source>
        <dbReference type="SAM" id="MobiDB-lite"/>
    </source>
</evidence>
<comment type="caution">
    <text evidence="3">The sequence shown here is derived from an EMBL/GenBank/DDBJ whole genome shotgun (WGS) entry which is preliminary data.</text>
</comment>
<dbReference type="PROSITE" id="PS51257">
    <property type="entry name" value="PROKAR_LIPOPROTEIN"/>
    <property type="match status" value="1"/>
</dbReference>
<name>A0A255D730_9MYCO</name>
<dbReference type="AlphaFoldDB" id="A0A255D730"/>
<keyword evidence="2" id="KW-0732">Signal</keyword>
<feature type="chain" id="PRO_5039672975" evidence="2">
    <location>
        <begin position="26"/>
        <end position="84"/>
    </location>
</feature>
<evidence type="ECO:0000313" key="4">
    <source>
        <dbReference type="Proteomes" id="UP000216063"/>
    </source>
</evidence>
<feature type="signal peptide" evidence="2">
    <location>
        <begin position="1"/>
        <end position="25"/>
    </location>
</feature>
<sequence>MNRIRPRSVVAAIALTAGVIGLSTACSNSEKEAPTSTTTTTTTPASTSVATPSPTEKATVGGPNSFSPTVKATPAPTAIPGNNH</sequence>
<evidence type="ECO:0000256" key="2">
    <source>
        <dbReference type="SAM" id="SignalP"/>
    </source>
</evidence>
<dbReference type="Proteomes" id="UP000216063">
    <property type="component" value="Unassembled WGS sequence"/>
</dbReference>
<protein>
    <submittedName>
        <fullName evidence="3">Uncharacterized protein</fullName>
    </submittedName>
</protein>
<feature type="region of interest" description="Disordered" evidence="1">
    <location>
        <begin position="26"/>
        <end position="84"/>
    </location>
</feature>
<feature type="compositionally biased region" description="Low complexity" evidence="1">
    <location>
        <begin position="34"/>
        <end position="55"/>
    </location>
</feature>
<keyword evidence="4" id="KW-1185">Reference proteome</keyword>
<dbReference type="OrthoDB" id="4631626at2"/>
<accession>A0A255D730</accession>
<organism evidence="3 4">
    <name type="scientific">Mycolicibacterium sphagni</name>
    <dbReference type="NCBI Taxonomy" id="1786"/>
    <lineage>
        <taxon>Bacteria</taxon>
        <taxon>Bacillati</taxon>
        <taxon>Actinomycetota</taxon>
        <taxon>Actinomycetes</taxon>
        <taxon>Mycobacteriales</taxon>
        <taxon>Mycobacteriaceae</taxon>
        <taxon>Mycolicibacterium</taxon>
    </lineage>
</organism>